<proteinExistence type="predicted"/>
<dbReference type="Proteomes" id="UP000027120">
    <property type="component" value="Unassembled WGS sequence"/>
</dbReference>
<accession>A0A067ECB7</accession>
<evidence type="ECO:0000313" key="1">
    <source>
        <dbReference type="EMBL" id="KDO51540.1"/>
    </source>
</evidence>
<reference evidence="1 2" key="1">
    <citation type="submission" date="2014-04" db="EMBL/GenBank/DDBJ databases">
        <authorList>
            <consortium name="International Citrus Genome Consortium"/>
            <person name="Gmitter F."/>
            <person name="Chen C."/>
            <person name="Farmerie W."/>
            <person name="Harkins T."/>
            <person name="Desany B."/>
            <person name="Mohiuddin M."/>
            <person name="Kodira C."/>
            <person name="Borodovsky M."/>
            <person name="Lomsadze A."/>
            <person name="Burns P."/>
            <person name="Jenkins J."/>
            <person name="Prochnik S."/>
            <person name="Shu S."/>
            <person name="Chapman J."/>
            <person name="Pitluck S."/>
            <person name="Schmutz J."/>
            <person name="Rokhsar D."/>
        </authorList>
    </citation>
    <scope>NUCLEOTIDE SEQUENCE</scope>
</reference>
<feature type="non-terminal residue" evidence="1">
    <location>
        <position position="1"/>
    </location>
</feature>
<organism evidence="1 2">
    <name type="scientific">Citrus sinensis</name>
    <name type="common">Sweet orange</name>
    <name type="synonym">Citrus aurantium var. sinensis</name>
    <dbReference type="NCBI Taxonomy" id="2711"/>
    <lineage>
        <taxon>Eukaryota</taxon>
        <taxon>Viridiplantae</taxon>
        <taxon>Streptophyta</taxon>
        <taxon>Embryophyta</taxon>
        <taxon>Tracheophyta</taxon>
        <taxon>Spermatophyta</taxon>
        <taxon>Magnoliopsida</taxon>
        <taxon>eudicotyledons</taxon>
        <taxon>Gunneridae</taxon>
        <taxon>Pentapetalae</taxon>
        <taxon>rosids</taxon>
        <taxon>malvids</taxon>
        <taxon>Sapindales</taxon>
        <taxon>Rutaceae</taxon>
        <taxon>Aurantioideae</taxon>
        <taxon>Citrus</taxon>
    </lineage>
</organism>
<keyword evidence="2" id="KW-1185">Reference proteome</keyword>
<sequence length="46" mass="5252">EAQLTEENLRLKQHGLIQMYKATHLTPSSAVHLEIILKTGRVLTLR</sequence>
<protein>
    <submittedName>
        <fullName evidence="1">Uncharacterized protein</fullName>
    </submittedName>
</protein>
<gene>
    <name evidence="1" type="ORF">CISIN_1g0319001mg</name>
</gene>
<evidence type="ECO:0000313" key="2">
    <source>
        <dbReference type="Proteomes" id="UP000027120"/>
    </source>
</evidence>
<dbReference type="AlphaFoldDB" id="A0A067ECB7"/>
<name>A0A067ECB7_CITSI</name>
<dbReference type="EMBL" id="KK785054">
    <property type="protein sequence ID" value="KDO51540.1"/>
    <property type="molecule type" value="Genomic_DNA"/>
</dbReference>